<sequence length="130" mass="13736">MAGKTAAQMVQDAKSRVENLTPEQVAGELARGAVLVDIREPSEHAQTGVIPGSLSAPRGMLEFYADPTSPYHRPEFDPARRVILHCASGGRSALAADTLQQMGYGNVAHLDGGIRAWTEAGQPVETPGDS</sequence>
<evidence type="ECO:0000313" key="3">
    <source>
        <dbReference type="Proteomes" id="UP001595803"/>
    </source>
</evidence>
<dbReference type="CDD" id="cd01447">
    <property type="entry name" value="Polysulfide_ST"/>
    <property type="match status" value="1"/>
</dbReference>
<protein>
    <submittedName>
        <fullName evidence="2">Rhodanese-like domain-containing protein</fullName>
    </submittedName>
</protein>
<feature type="domain" description="Rhodanese" evidence="1">
    <location>
        <begin position="29"/>
        <end position="126"/>
    </location>
</feature>
<dbReference type="PANTHER" id="PTHR44086:SF13">
    <property type="entry name" value="THIOSULFATE SULFURTRANSFERASE PSPE"/>
    <property type="match status" value="1"/>
</dbReference>
<dbReference type="SMART" id="SM00450">
    <property type="entry name" value="RHOD"/>
    <property type="match status" value="1"/>
</dbReference>
<accession>A0ABV7Z709</accession>
<organism evidence="2 3">
    <name type="scientific">Deinococcus rufus</name>
    <dbReference type="NCBI Taxonomy" id="2136097"/>
    <lineage>
        <taxon>Bacteria</taxon>
        <taxon>Thermotogati</taxon>
        <taxon>Deinococcota</taxon>
        <taxon>Deinococci</taxon>
        <taxon>Deinococcales</taxon>
        <taxon>Deinococcaceae</taxon>
        <taxon>Deinococcus</taxon>
    </lineage>
</organism>
<dbReference type="PANTHER" id="PTHR44086">
    <property type="entry name" value="THIOSULFATE SULFURTRANSFERASE RDL2, MITOCHONDRIAL-RELATED"/>
    <property type="match status" value="1"/>
</dbReference>
<evidence type="ECO:0000313" key="2">
    <source>
        <dbReference type="EMBL" id="MFC3832030.1"/>
    </source>
</evidence>
<comment type="caution">
    <text evidence="2">The sequence shown here is derived from an EMBL/GenBank/DDBJ whole genome shotgun (WGS) entry which is preliminary data.</text>
</comment>
<dbReference type="InterPro" id="IPR036873">
    <property type="entry name" value="Rhodanese-like_dom_sf"/>
</dbReference>
<dbReference type="PROSITE" id="PS50206">
    <property type="entry name" value="RHODANESE_3"/>
    <property type="match status" value="1"/>
</dbReference>
<dbReference type="Gene3D" id="3.40.250.10">
    <property type="entry name" value="Rhodanese-like domain"/>
    <property type="match status" value="1"/>
</dbReference>
<reference evidence="3" key="1">
    <citation type="journal article" date="2019" name="Int. J. Syst. Evol. Microbiol.">
        <title>The Global Catalogue of Microorganisms (GCM) 10K type strain sequencing project: providing services to taxonomists for standard genome sequencing and annotation.</title>
        <authorList>
            <consortium name="The Broad Institute Genomics Platform"/>
            <consortium name="The Broad Institute Genome Sequencing Center for Infectious Disease"/>
            <person name="Wu L."/>
            <person name="Ma J."/>
        </authorList>
    </citation>
    <scope>NUCLEOTIDE SEQUENCE [LARGE SCALE GENOMIC DNA]</scope>
    <source>
        <strain evidence="3">CCTCC AB 2017081</strain>
    </source>
</reference>
<dbReference type="Proteomes" id="UP001595803">
    <property type="component" value="Unassembled WGS sequence"/>
</dbReference>
<evidence type="ECO:0000259" key="1">
    <source>
        <dbReference type="PROSITE" id="PS50206"/>
    </source>
</evidence>
<proteinExistence type="predicted"/>
<dbReference type="EMBL" id="JBHRZG010000003">
    <property type="protein sequence ID" value="MFC3832030.1"/>
    <property type="molecule type" value="Genomic_DNA"/>
</dbReference>
<dbReference type="SUPFAM" id="SSF52821">
    <property type="entry name" value="Rhodanese/Cell cycle control phosphatase"/>
    <property type="match status" value="1"/>
</dbReference>
<gene>
    <name evidence="2" type="ORF">ACFOSB_04095</name>
</gene>
<dbReference type="RefSeq" id="WP_295818631.1">
    <property type="nucleotide sequence ID" value="NZ_JBHRZG010000003.1"/>
</dbReference>
<dbReference type="InterPro" id="IPR001763">
    <property type="entry name" value="Rhodanese-like_dom"/>
</dbReference>
<name>A0ABV7Z709_9DEIO</name>
<keyword evidence="3" id="KW-1185">Reference proteome</keyword>
<dbReference type="Pfam" id="PF00581">
    <property type="entry name" value="Rhodanese"/>
    <property type="match status" value="1"/>
</dbReference>